<dbReference type="InterPro" id="IPR051532">
    <property type="entry name" value="Ester_Hydrolysis_Enzymes"/>
</dbReference>
<dbReference type="RefSeq" id="WP_346755919.1">
    <property type="nucleotide sequence ID" value="NZ_JAUJEB010000001.1"/>
</dbReference>
<dbReference type="Gene3D" id="3.40.50.1110">
    <property type="entry name" value="SGNH hydrolase"/>
    <property type="match status" value="1"/>
</dbReference>
<keyword evidence="3" id="KW-1185">Reference proteome</keyword>
<dbReference type="SUPFAM" id="SSF52266">
    <property type="entry name" value="SGNH hydrolase"/>
    <property type="match status" value="1"/>
</dbReference>
<evidence type="ECO:0000259" key="1">
    <source>
        <dbReference type="Pfam" id="PF13472"/>
    </source>
</evidence>
<dbReference type="PANTHER" id="PTHR30383">
    <property type="entry name" value="THIOESTERASE 1/PROTEASE 1/LYSOPHOSPHOLIPASE L1"/>
    <property type="match status" value="1"/>
</dbReference>
<gene>
    <name evidence="2" type="ORF">QQ020_00915</name>
</gene>
<name>A0ABT8L268_9BACT</name>
<accession>A0ABT8L268</accession>
<dbReference type="Pfam" id="PF13472">
    <property type="entry name" value="Lipase_GDSL_2"/>
    <property type="match status" value="1"/>
</dbReference>
<proteinExistence type="predicted"/>
<dbReference type="PANTHER" id="PTHR30383:SF5">
    <property type="entry name" value="SGNH HYDROLASE-TYPE ESTERASE DOMAIN-CONTAINING PROTEIN"/>
    <property type="match status" value="1"/>
</dbReference>
<dbReference type="EMBL" id="JAUJEB010000001">
    <property type="protein sequence ID" value="MDN5210576.1"/>
    <property type="molecule type" value="Genomic_DNA"/>
</dbReference>
<protein>
    <submittedName>
        <fullName evidence="2">GDSL-type esterase/lipase family protein</fullName>
    </submittedName>
</protein>
<dbReference type="InterPro" id="IPR036514">
    <property type="entry name" value="SGNH_hydro_sf"/>
</dbReference>
<feature type="domain" description="SGNH hydrolase-type esterase" evidence="1">
    <location>
        <begin position="9"/>
        <end position="182"/>
    </location>
</feature>
<comment type="caution">
    <text evidence="2">The sequence shown here is derived from an EMBL/GenBank/DDBJ whole genome shotgun (WGS) entry which is preliminary data.</text>
</comment>
<evidence type="ECO:0000313" key="3">
    <source>
        <dbReference type="Proteomes" id="UP001172083"/>
    </source>
</evidence>
<sequence length="195" mass="21921">MEKKIKVACVGNSITYGLGIKNREKNAYPSQLNKILGTGYEVKNFGVSGCTILKRGDMPYWNESSYQEAIDYNPDIVIIKLGTNDAKFHNWAYSREFIADYEEMIAVFKKLPAQPKVYICFPVPLFFAGSDINDTVITRQVIPKIDSIKNHLSIPVIDLYKPLSPHPEHFPDGIHPNADGAKIIAKTVAEFITDQ</sequence>
<dbReference type="Proteomes" id="UP001172083">
    <property type="component" value="Unassembled WGS sequence"/>
</dbReference>
<reference evidence="2" key="1">
    <citation type="submission" date="2023-06" db="EMBL/GenBank/DDBJ databases">
        <title>Genomic of Agaribacillus aureum.</title>
        <authorList>
            <person name="Wang G."/>
        </authorList>
    </citation>
    <scope>NUCLEOTIDE SEQUENCE</scope>
    <source>
        <strain evidence="2">BMA12</strain>
    </source>
</reference>
<organism evidence="2 3">
    <name type="scientific">Agaribacillus aureus</name>
    <dbReference type="NCBI Taxonomy" id="3051825"/>
    <lineage>
        <taxon>Bacteria</taxon>
        <taxon>Pseudomonadati</taxon>
        <taxon>Bacteroidota</taxon>
        <taxon>Cytophagia</taxon>
        <taxon>Cytophagales</taxon>
        <taxon>Splendidivirgaceae</taxon>
        <taxon>Agaribacillus</taxon>
    </lineage>
</organism>
<dbReference type="InterPro" id="IPR013830">
    <property type="entry name" value="SGNH_hydro"/>
</dbReference>
<evidence type="ECO:0000313" key="2">
    <source>
        <dbReference type="EMBL" id="MDN5210576.1"/>
    </source>
</evidence>